<feature type="transmembrane region" description="Helical" evidence="6">
    <location>
        <begin position="296"/>
        <end position="317"/>
    </location>
</feature>
<feature type="transmembrane region" description="Helical" evidence="6">
    <location>
        <begin position="136"/>
        <end position="157"/>
    </location>
</feature>
<dbReference type="NCBIfam" id="NF037979">
    <property type="entry name" value="Na_transp"/>
    <property type="match status" value="1"/>
</dbReference>
<keyword evidence="3 6" id="KW-0812">Transmembrane</keyword>
<dbReference type="PANTHER" id="PTHR42948">
    <property type="entry name" value="TRANSPORTER"/>
    <property type="match status" value="1"/>
</dbReference>
<dbReference type="Pfam" id="PF00209">
    <property type="entry name" value="SNF"/>
    <property type="match status" value="2"/>
</dbReference>
<evidence type="ECO:0000256" key="5">
    <source>
        <dbReference type="ARBA" id="ARBA00023136"/>
    </source>
</evidence>
<evidence type="ECO:0000256" key="2">
    <source>
        <dbReference type="ARBA" id="ARBA00022448"/>
    </source>
</evidence>
<sequence>MKQREQLGSRLGFILLSAGCAIGCGNVWKFPWMTGQNGGGGFVLIYILCLLVMGLPVMVMELSVGRAAQASPARMYYKLEKPGQKWHIHGYFALFGNVCLMAFYTVVAGWLLYYFVQFLAGHTASLGFVSMISDPGVNVLYMAIVVFVGFFVLSFNLQGGLERVTKYMMVALLLLMVVLAVRSVTLSGAAEGLTFYLMPDLTKITGSTVVAAMNQAFFTLSLGIGSMAIFGSYIGKEHTLMGESIHIIALDSFVAITAGLILFPACFTYNLEVGSGPSLLFDTMAAVFNNMEGGRWWGAMFFLFMVFAAMSTVFAVFENILACVREMTGWSRPKGSVVCGVVIFLLSLTTALGYSVFSGFVPFAAGSAWLDLWDFLVSYNLLPLGSLCMVLFCCNRWGWGWDNFLSEANSGKGPKFRSWLKPFCQYVLPLLIIFIYLYGMITFPWR</sequence>
<feature type="transmembrane region" description="Helical" evidence="6">
    <location>
        <begin position="419"/>
        <end position="441"/>
    </location>
</feature>
<dbReference type="SUPFAM" id="SSF161070">
    <property type="entry name" value="SNF-like"/>
    <property type="match status" value="1"/>
</dbReference>
<feature type="transmembrane region" description="Helical" evidence="6">
    <location>
        <begin position="88"/>
        <end position="116"/>
    </location>
</feature>
<evidence type="ECO:0000256" key="4">
    <source>
        <dbReference type="ARBA" id="ARBA00022989"/>
    </source>
</evidence>
<reference evidence="7" key="1">
    <citation type="submission" date="2020-10" db="EMBL/GenBank/DDBJ databases">
        <authorList>
            <person name="Gilroy R."/>
        </authorList>
    </citation>
    <scope>NUCLEOTIDE SEQUENCE</scope>
    <source>
        <strain evidence="7">ChiHjej9B8-7071</strain>
    </source>
</reference>
<feature type="transmembrane region" description="Helical" evidence="6">
    <location>
        <begin position="169"/>
        <end position="196"/>
    </location>
</feature>
<dbReference type="InterPro" id="IPR047218">
    <property type="entry name" value="YocR/YhdH-like"/>
</dbReference>
<dbReference type="PROSITE" id="PS50267">
    <property type="entry name" value="NA_NEUROTRAN_SYMP_3"/>
    <property type="match status" value="1"/>
</dbReference>
<accession>A0A9D1A8F7</accession>
<feature type="transmembrane region" description="Helical" evidence="6">
    <location>
        <begin position="12"/>
        <end position="31"/>
    </location>
</feature>
<dbReference type="PRINTS" id="PR00176">
    <property type="entry name" value="NANEUSMPORT"/>
</dbReference>
<dbReference type="PANTHER" id="PTHR42948:SF1">
    <property type="entry name" value="TRANSPORTER"/>
    <property type="match status" value="1"/>
</dbReference>
<evidence type="ECO:0000313" key="7">
    <source>
        <dbReference type="EMBL" id="HIR09868.1"/>
    </source>
</evidence>
<dbReference type="AlphaFoldDB" id="A0A9D1A8F7"/>
<feature type="transmembrane region" description="Helical" evidence="6">
    <location>
        <begin position="337"/>
        <end position="357"/>
    </location>
</feature>
<evidence type="ECO:0000256" key="3">
    <source>
        <dbReference type="ARBA" id="ARBA00022692"/>
    </source>
</evidence>
<feature type="transmembrane region" description="Helical" evidence="6">
    <location>
        <begin position="216"/>
        <end position="235"/>
    </location>
</feature>
<evidence type="ECO:0000313" key="8">
    <source>
        <dbReference type="Proteomes" id="UP000824258"/>
    </source>
</evidence>
<dbReference type="GO" id="GO:0016020">
    <property type="term" value="C:membrane"/>
    <property type="evidence" value="ECO:0007669"/>
    <property type="project" value="UniProtKB-SubCell"/>
</dbReference>
<comment type="caution">
    <text evidence="7">The sequence shown here is derived from an EMBL/GenBank/DDBJ whole genome shotgun (WGS) entry which is preliminary data.</text>
</comment>
<feature type="transmembrane region" description="Helical" evidence="6">
    <location>
        <begin position="377"/>
        <end position="398"/>
    </location>
</feature>
<keyword evidence="4 6" id="KW-1133">Transmembrane helix</keyword>
<keyword evidence="5 6" id="KW-0472">Membrane</keyword>
<proteinExistence type="predicted"/>
<keyword evidence="2" id="KW-0813">Transport</keyword>
<dbReference type="InterPro" id="IPR037272">
    <property type="entry name" value="SNS_sf"/>
</dbReference>
<dbReference type="Proteomes" id="UP000824258">
    <property type="component" value="Unassembled WGS sequence"/>
</dbReference>
<name>A0A9D1A8F7_9FIRM</name>
<gene>
    <name evidence="7" type="ORF">IAA70_05655</name>
</gene>
<feature type="transmembrane region" description="Helical" evidence="6">
    <location>
        <begin position="43"/>
        <end position="67"/>
    </location>
</feature>
<reference evidence="7" key="2">
    <citation type="journal article" date="2021" name="PeerJ">
        <title>Extensive microbial diversity within the chicken gut microbiome revealed by metagenomics and culture.</title>
        <authorList>
            <person name="Gilroy R."/>
            <person name="Ravi A."/>
            <person name="Getino M."/>
            <person name="Pursley I."/>
            <person name="Horton D.L."/>
            <person name="Alikhan N.F."/>
            <person name="Baker D."/>
            <person name="Gharbi K."/>
            <person name="Hall N."/>
            <person name="Watson M."/>
            <person name="Adriaenssens E.M."/>
            <person name="Foster-Nyarko E."/>
            <person name="Jarju S."/>
            <person name="Secka A."/>
            <person name="Antonio M."/>
            <person name="Oren A."/>
            <person name="Chaudhuri R.R."/>
            <person name="La Ragione R."/>
            <person name="Hildebrand F."/>
            <person name="Pallen M.J."/>
        </authorList>
    </citation>
    <scope>NUCLEOTIDE SEQUENCE</scope>
    <source>
        <strain evidence="7">ChiHjej9B8-7071</strain>
    </source>
</reference>
<feature type="transmembrane region" description="Helical" evidence="6">
    <location>
        <begin position="247"/>
        <end position="271"/>
    </location>
</feature>
<dbReference type="InterPro" id="IPR000175">
    <property type="entry name" value="Na/ntran_symport"/>
</dbReference>
<dbReference type="CDD" id="cd10336">
    <property type="entry name" value="SLC6sbd_Tyt1-Like"/>
    <property type="match status" value="1"/>
</dbReference>
<evidence type="ECO:0000256" key="6">
    <source>
        <dbReference type="SAM" id="Phobius"/>
    </source>
</evidence>
<organism evidence="7 8">
    <name type="scientific">Candidatus Avoscillospira stercoripullorum</name>
    <dbReference type="NCBI Taxonomy" id="2840709"/>
    <lineage>
        <taxon>Bacteria</taxon>
        <taxon>Bacillati</taxon>
        <taxon>Bacillota</taxon>
        <taxon>Clostridia</taxon>
        <taxon>Eubacteriales</taxon>
        <taxon>Oscillospiraceae</taxon>
        <taxon>Oscillospiraceae incertae sedis</taxon>
        <taxon>Candidatus Avoscillospira</taxon>
    </lineage>
</organism>
<evidence type="ECO:0000256" key="1">
    <source>
        <dbReference type="ARBA" id="ARBA00004141"/>
    </source>
</evidence>
<protein>
    <submittedName>
        <fullName evidence="7">Sodium-dependent transporter</fullName>
    </submittedName>
</protein>
<comment type="subcellular location">
    <subcellularLocation>
        <location evidence="1">Membrane</location>
        <topology evidence="1">Multi-pass membrane protein</topology>
    </subcellularLocation>
</comment>
<dbReference type="EMBL" id="DVGD01000179">
    <property type="protein sequence ID" value="HIR09868.1"/>
    <property type="molecule type" value="Genomic_DNA"/>
</dbReference>